<protein>
    <recommendedName>
        <fullName evidence="1">Sugar phosphate phosphatase</fullName>
        <ecNumber evidence="1">3.1.3.-</ecNumber>
    </recommendedName>
</protein>
<comment type="catalytic activity">
    <reaction evidence="1">
        <text>beta-D-fructose 1-phosphate + H2O = D-fructose + phosphate</text>
        <dbReference type="Rhea" id="RHEA:35603"/>
        <dbReference type="ChEBI" id="CHEBI:15377"/>
        <dbReference type="ChEBI" id="CHEBI:37721"/>
        <dbReference type="ChEBI" id="CHEBI:43474"/>
        <dbReference type="ChEBI" id="CHEBI:138881"/>
    </reaction>
</comment>
<reference evidence="4 5" key="1">
    <citation type="submission" date="2015-10" db="EMBL/GenBank/DDBJ databases">
        <title>The cercosporin biosynthetic gene cluster was horizontally transferred to several fungal lineages and shown to be expanded in Cercospora beticola based on microsynteny with recipient genomes.</title>
        <authorList>
            <person name="De Jonge R."/>
            <person name="Ebert M.K."/>
            <person name="Suttle J.C."/>
            <person name="Jurick Ii W.M."/>
            <person name="Secor G.A."/>
            <person name="Thomma B.P."/>
            <person name="Van De Peer Y."/>
            <person name="Bolton M.D."/>
        </authorList>
    </citation>
    <scope>NUCLEOTIDE SEQUENCE [LARGE SCALE GENOMIC DNA]</scope>
    <source>
        <strain evidence="4 5">09-40</strain>
    </source>
</reference>
<dbReference type="GO" id="GO:0097023">
    <property type="term" value="F:fructose 6-phosphate aldolase activity"/>
    <property type="evidence" value="ECO:0007669"/>
    <property type="project" value="RHEA"/>
</dbReference>
<keyword evidence="1" id="KW-0464">Manganese</keyword>
<dbReference type="Pfam" id="PF01937">
    <property type="entry name" value="ARMT1-like_dom"/>
    <property type="match status" value="1"/>
</dbReference>
<dbReference type="EC" id="3.1.3.-" evidence="1"/>
<dbReference type="InterPro" id="IPR002791">
    <property type="entry name" value="ARMT1-like_metal-bd"/>
</dbReference>
<feature type="region of interest" description="Disordered" evidence="2">
    <location>
        <begin position="1"/>
        <end position="44"/>
    </location>
</feature>
<dbReference type="GO" id="GO:0103026">
    <property type="term" value="F:fructose-1-phosphatase activity"/>
    <property type="evidence" value="ECO:0007669"/>
    <property type="project" value="RHEA"/>
</dbReference>
<gene>
    <name evidence="4" type="ORF">CB0940_09071</name>
</gene>
<dbReference type="OrthoDB" id="541375at2759"/>
<evidence type="ECO:0000256" key="2">
    <source>
        <dbReference type="SAM" id="MobiDB-lite"/>
    </source>
</evidence>
<dbReference type="GO" id="GO:0046872">
    <property type="term" value="F:metal ion binding"/>
    <property type="evidence" value="ECO:0007669"/>
    <property type="project" value="UniProtKB-UniRule"/>
</dbReference>
<dbReference type="GO" id="GO:0006974">
    <property type="term" value="P:DNA damage response"/>
    <property type="evidence" value="ECO:0007669"/>
    <property type="project" value="TreeGrafter"/>
</dbReference>
<accession>A0A2G5HIG1</accession>
<organism evidence="4 5">
    <name type="scientific">Cercospora beticola</name>
    <name type="common">Sugarbeet leaf spot fungus</name>
    <dbReference type="NCBI Taxonomy" id="122368"/>
    <lineage>
        <taxon>Eukaryota</taxon>
        <taxon>Fungi</taxon>
        <taxon>Dikarya</taxon>
        <taxon>Ascomycota</taxon>
        <taxon>Pezizomycotina</taxon>
        <taxon>Dothideomycetes</taxon>
        <taxon>Dothideomycetidae</taxon>
        <taxon>Mycosphaerellales</taxon>
        <taxon>Mycosphaerellaceae</taxon>
        <taxon>Cercospora</taxon>
    </lineage>
</organism>
<comment type="cofactor">
    <cofactor evidence="1">
        <name>Mn(2+)</name>
        <dbReference type="ChEBI" id="CHEBI:29035"/>
    </cofactor>
    <cofactor evidence="1">
        <name>Ni(2+)</name>
        <dbReference type="ChEBI" id="CHEBI:49786"/>
    </cofactor>
</comment>
<dbReference type="PANTHER" id="PTHR12260">
    <property type="entry name" value="DAMAGE-CONTROL PHOSPHATASE ARMT1"/>
    <property type="match status" value="1"/>
</dbReference>
<proteinExistence type="inferred from homology"/>
<dbReference type="InterPro" id="IPR039763">
    <property type="entry name" value="ARMT1"/>
</dbReference>
<dbReference type="AlphaFoldDB" id="A0A2G5HIG1"/>
<dbReference type="EMBL" id="LKMD01000106">
    <property type="protein sequence ID" value="PIA92002.1"/>
    <property type="molecule type" value="Genomic_DNA"/>
</dbReference>
<sequence>MESSDLATTLSQVNLQAEETDQPLQPENKPNDTPKPEPPPRASLLTLPPELRLQIYSHATSNLIGSSLVRLHSGRLQFRLAWPLSPLDYRSEQQLAIDAIASTSQQIRRELLPIIMRGFIVKFPAWTPEFKVQCMHWIEDVSDLFFCRFQQQYKHRHRQALKMETDAKVKQSSTADPNSFAWTSARERWPVILTGAIDDVHKAVSKETDAAKLEEGKKITNELATLKYELQHNRQLT</sequence>
<keyword evidence="1" id="KW-0479">Metal-binding</keyword>
<comment type="function">
    <text evidence="1">Metal-dependent phosphatase that shows phosphatase activity against several substrates, including fructose-1-phosphate and fructose-6-phosphate. Its preference for fructose-1-phosphate, a strong glycating agent that causes DNA damage rather than a canonical yeast metabolite, suggests a damage-control function in hexose phosphate metabolism.</text>
</comment>
<feature type="domain" description="Damage-control phosphatase ARMT1-like metal-binding" evidence="3">
    <location>
        <begin position="185"/>
        <end position="236"/>
    </location>
</feature>
<dbReference type="GO" id="GO:0032259">
    <property type="term" value="P:methylation"/>
    <property type="evidence" value="ECO:0007669"/>
    <property type="project" value="UniProtKB-KW"/>
</dbReference>
<keyword evidence="1" id="KW-0378">Hydrolase</keyword>
<keyword evidence="4" id="KW-0489">Methyltransferase</keyword>
<comment type="similarity">
    <text evidence="1">Belongs to the damage-control phosphatase family. Sugar phosphate phosphatase III subfamily.</text>
</comment>
<name>A0A2G5HIG1_CERBT</name>
<dbReference type="PANTHER" id="PTHR12260:SF6">
    <property type="entry name" value="DAMAGE-CONTROL PHOSPHATASE ARMT1"/>
    <property type="match status" value="1"/>
</dbReference>
<evidence type="ECO:0000259" key="3">
    <source>
        <dbReference type="Pfam" id="PF01937"/>
    </source>
</evidence>
<comment type="caution">
    <text evidence="4">The sequence shown here is derived from an EMBL/GenBank/DDBJ whole genome shotgun (WGS) entry which is preliminary data.</text>
</comment>
<evidence type="ECO:0000313" key="4">
    <source>
        <dbReference type="EMBL" id="PIA92002.1"/>
    </source>
</evidence>
<comment type="catalytic activity">
    <reaction evidence="1">
        <text>beta-D-fructose 6-phosphate = dihydroxyacetone + D-glyceraldehyde 3-phosphate</text>
        <dbReference type="Rhea" id="RHEA:28002"/>
        <dbReference type="ChEBI" id="CHEBI:16016"/>
        <dbReference type="ChEBI" id="CHEBI:57634"/>
        <dbReference type="ChEBI" id="CHEBI:59776"/>
    </reaction>
</comment>
<dbReference type="GO" id="GO:0008168">
    <property type="term" value="F:methyltransferase activity"/>
    <property type="evidence" value="ECO:0007669"/>
    <property type="project" value="UniProtKB-KW"/>
</dbReference>
<dbReference type="Gene3D" id="1.20.930.60">
    <property type="match status" value="1"/>
</dbReference>
<feature type="compositionally biased region" description="Polar residues" evidence="2">
    <location>
        <begin position="1"/>
        <end position="25"/>
    </location>
</feature>
<evidence type="ECO:0000256" key="1">
    <source>
        <dbReference type="RuleBase" id="RU367030"/>
    </source>
</evidence>
<keyword evidence="4" id="KW-0808">Transferase</keyword>
<dbReference type="Proteomes" id="UP000230605">
    <property type="component" value="Chromosome 7"/>
</dbReference>
<evidence type="ECO:0000313" key="5">
    <source>
        <dbReference type="Proteomes" id="UP000230605"/>
    </source>
</evidence>
<dbReference type="GO" id="GO:0005634">
    <property type="term" value="C:nucleus"/>
    <property type="evidence" value="ECO:0007669"/>
    <property type="project" value="TreeGrafter"/>
</dbReference>
<comment type="domain">
    <text evidence="1">Subfamily III proteins have a conserved RTxK motif about 40-50 residues from the C-terminus; the threonine may be replaced by serine or cysteine.</text>
</comment>